<accession>A0A2P2LGB3</accession>
<evidence type="ECO:0000313" key="1">
    <source>
        <dbReference type="EMBL" id="MBX17011.1"/>
    </source>
</evidence>
<dbReference type="AlphaFoldDB" id="A0A2P2LGB3"/>
<organism evidence="1">
    <name type="scientific">Rhizophora mucronata</name>
    <name type="common">Asiatic mangrove</name>
    <dbReference type="NCBI Taxonomy" id="61149"/>
    <lineage>
        <taxon>Eukaryota</taxon>
        <taxon>Viridiplantae</taxon>
        <taxon>Streptophyta</taxon>
        <taxon>Embryophyta</taxon>
        <taxon>Tracheophyta</taxon>
        <taxon>Spermatophyta</taxon>
        <taxon>Magnoliopsida</taxon>
        <taxon>eudicotyledons</taxon>
        <taxon>Gunneridae</taxon>
        <taxon>Pentapetalae</taxon>
        <taxon>rosids</taxon>
        <taxon>fabids</taxon>
        <taxon>Malpighiales</taxon>
        <taxon>Rhizophoraceae</taxon>
        <taxon>Rhizophora</taxon>
    </lineage>
</organism>
<sequence>MTKPSIVEESKCRGVVDLVNQKYKTIVICGSRYPHSWKYKKTRKNTALGVLRNMKKIKMEFIKLNIEFKPGQAVLTFHRTYKLYISSKLHVCK</sequence>
<proteinExistence type="predicted"/>
<name>A0A2P2LGB3_RHIMU</name>
<dbReference type="EMBL" id="GGEC01036527">
    <property type="protein sequence ID" value="MBX17011.1"/>
    <property type="molecule type" value="Transcribed_RNA"/>
</dbReference>
<reference evidence="1" key="1">
    <citation type="submission" date="2018-02" db="EMBL/GenBank/DDBJ databases">
        <title>Rhizophora mucronata_Transcriptome.</title>
        <authorList>
            <person name="Meera S.P."/>
            <person name="Sreeshan A."/>
            <person name="Augustine A."/>
        </authorList>
    </citation>
    <scope>NUCLEOTIDE SEQUENCE</scope>
    <source>
        <tissue evidence="1">Leaf</tissue>
    </source>
</reference>
<protein>
    <submittedName>
        <fullName evidence="1">Uncharacterized protein</fullName>
    </submittedName>
</protein>